<sequence length="183" mass="19509">MPLTPRHWLLASACALLLGCAATPGNDRCVGQIQPALPGMAAVDNPDLLNSALGQPGKGGLCTGQVRRQEPADQTVTVYRVYDNNKVNSRLGRWWSFSQPQGSVAAYRAANAICPSWSQLNRMVRCQLKVGAQVAVGTGQSADCAPDANYPPSPVNQVYIPNSGPDTLWVEQCQDMGDFPPAS</sequence>
<protein>
    <recommendedName>
        <fullName evidence="4">Lipoprotein</fullName>
    </recommendedName>
</protein>
<gene>
    <name evidence="2" type="ORF">B0T45_15185</name>
</gene>
<proteinExistence type="predicted"/>
<accession>A0A1W0CPX3</accession>
<dbReference type="Proteomes" id="UP000192721">
    <property type="component" value="Unassembled WGS sequence"/>
</dbReference>
<keyword evidence="1" id="KW-0732">Signal</keyword>
<evidence type="ECO:0000313" key="3">
    <source>
        <dbReference type="Proteomes" id="UP000192721"/>
    </source>
</evidence>
<dbReference type="AlphaFoldDB" id="A0A1W0CPX3"/>
<evidence type="ECO:0000256" key="1">
    <source>
        <dbReference type="SAM" id="SignalP"/>
    </source>
</evidence>
<name>A0A1W0CPX3_9NEIS</name>
<dbReference type="RefSeq" id="WP_043640386.1">
    <property type="nucleotide sequence ID" value="NZ_CP109905.1"/>
</dbReference>
<comment type="caution">
    <text evidence="2">The sequence shown here is derived from an EMBL/GenBank/DDBJ whole genome shotgun (WGS) entry which is preliminary data.</text>
</comment>
<feature type="chain" id="PRO_5010712486" description="Lipoprotein" evidence="1">
    <location>
        <begin position="25"/>
        <end position="183"/>
    </location>
</feature>
<feature type="signal peptide" evidence="1">
    <location>
        <begin position="1"/>
        <end position="24"/>
    </location>
</feature>
<dbReference type="EMBL" id="MUKV01000021">
    <property type="protein sequence ID" value="OQS36840.1"/>
    <property type="molecule type" value="Genomic_DNA"/>
</dbReference>
<dbReference type="PROSITE" id="PS51257">
    <property type="entry name" value="PROKAR_LIPOPROTEIN"/>
    <property type="match status" value="1"/>
</dbReference>
<evidence type="ECO:0008006" key="4">
    <source>
        <dbReference type="Google" id="ProtNLM"/>
    </source>
</evidence>
<organism evidence="2 3">
    <name type="scientific">Chromobacterium haemolyticum</name>
    <dbReference type="NCBI Taxonomy" id="394935"/>
    <lineage>
        <taxon>Bacteria</taxon>
        <taxon>Pseudomonadati</taxon>
        <taxon>Pseudomonadota</taxon>
        <taxon>Betaproteobacteria</taxon>
        <taxon>Neisseriales</taxon>
        <taxon>Chromobacteriaceae</taxon>
        <taxon>Chromobacterium</taxon>
    </lineage>
</organism>
<reference evidence="2 3" key="1">
    <citation type="submission" date="2017-02" db="EMBL/GenBank/DDBJ databases">
        <title>Chromobacterium haemolyticum H5244.</title>
        <authorList>
            <person name="Gulvik C.A."/>
        </authorList>
    </citation>
    <scope>NUCLEOTIDE SEQUENCE [LARGE SCALE GENOMIC DNA]</scope>
    <source>
        <strain evidence="2 3">H5244</strain>
    </source>
</reference>
<evidence type="ECO:0000313" key="2">
    <source>
        <dbReference type="EMBL" id="OQS36840.1"/>
    </source>
</evidence>